<proteinExistence type="predicted"/>
<sequence>MKSKFSSIKVSVLLALSLLSGCAANNTVVENGESRKQMGNLLLAEPAPASYRSQMALARLNQVLAEVEQITDEQKAELLYQRGTLYDSVGLRGLAQYDFDSALKFKPDMAEAHNFMGIHYTQNGDFLQAYDAFDSTLEIQPDHDFALLNRGIALYYGGRPELAIEDLTRFYQKDTRDPYRALWQYIIASELNELQAQETLRKARAQLSNENWATQIVDFYLGEISENQLLSGLVNGVTSQEQLTDRLCEAYFYLGKYHSANERFGKASNYFKLTLSTNVYQYVEHRYARLELNLLRDQDVN</sequence>
<evidence type="ECO:0000256" key="5">
    <source>
        <dbReference type="ARBA" id="ARBA00023136"/>
    </source>
</evidence>
<feature type="chain" id="PRO_5041341643" description="Lipoprotein NlpI" evidence="10">
    <location>
        <begin position="26"/>
        <end position="301"/>
    </location>
</feature>
<organism evidence="11 12">
    <name type="scientific">Planctobacterium marinum</name>
    <dbReference type="NCBI Taxonomy" id="1631968"/>
    <lineage>
        <taxon>Bacteria</taxon>
        <taxon>Pseudomonadati</taxon>
        <taxon>Pseudomonadota</taxon>
        <taxon>Gammaproteobacteria</taxon>
        <taxon>Alteromonadales</taxon>
        <taxon>Alteromonadaceae</taxon>
        <taxon>Planctobacterium</taxon>
    </lineage>
</organism>
<keyword evidence="6" id="KW-0564">Palmitate</keyword>
<evidence type="ECO:0000256" key="2">
    <source>
        <dbReference type="ARBA" id="ARBA00022729"/>
    </source>
</evidence>
<dbReference type="KEGG" id="pmaw:MACH26_28020"/>
<dbReference type="InterPro" id="IPR019734">
    <property type="entry name" value="TPR_rpt"/>
</dbReference>
<accession>A0AA48HIY3</accession>
<dbReference type="InterPro" id="IPR023605">
    <property type="entry name" value="Lipoprotein_NlpI"/>
</dbReference>
<dbReference type="SMART" id="SM00028">
    <property type="entry name" value="TPR"/>
    <property type="match status" value="4"/>
</dbReference>
<gene>
    <name evidence="11" type="ORF">MACH26_28020</name>
</gene>
<evidence type="ECO:0000313" key="11">
    <source>
        <dbReference type="EMBL" id="BDX07281.1"/>
    </source>
</evidence>
<keyword evidence="3" id="KW-0677">Repeat</keyword>
<reference evidence="11" key="1">
    <citation type="submission" date="2023-01" db="EMBL/GenBank/DDBJ databases">
        <title>Complete genome sequence of Planctobacterium marinum strain Dej080120_11.</title>
        <authorList>
            <person name="Ueki S."/>
            <person name="Maruyama F."/>
        </authorList>
    </citation>
    <scope>NUCLEOTIDE SEQUENCE</scope>
    <source>
        <strain evidence="11">Dej080120_11</strain>
    </source>
</reference>
<comment type="function">
    <text evidence="8">May be involved in cell division.</text>
</comment>
<keyword evidence="12" id="KW-1185">Reference proteome</keyword>
<dbReference type="EMBL" id="AP027272">
    <property type="protein sequence ID" value="BDX07281.1"/>
    <property type="molecule type" value="Genomic_DNA"/>
</dbReference>
<evidence type="ECO:0000256" key="3">
    <source>
        <dbReference type="ARBA" id="ARBA00022737"/>
    </source>
</evidence>
<dbReference type="PANTHER" id="PTHR44858">
    <property type="entry name" value="TETRATRICOPEPTIDE REPEAT PROTEIN 6"/>
    <property type="match status" value="1"/>
</dbReference>
<dbReference type="AlphaFoldDB" id="A0AA48HIY3"/>
<dbReference type="PANTHER" id="PTHR44858:SF1">
    <property type="entry name" value="UDP-N-ACETYLGLUCOSAMINE--PEPTIDE N-ACETYLGLUCOSAMINYLTRANSFERASE SPINDLY-RELATED"/>
    <property type="match status" value="1"/>
</dbReference>
<evidence type="ECO:0000256" key="9">
    <source>
        <dbReference type="PROSITE-ProRule" id="PRU00339"/>
    </source>
</evidence>
<dbReference type="SUPFAM" id="SSF48452">
    <property type="entry name" value="TPR-like"/>
    <property type="match status" value="1"/>
</dbReference>
<dbReference type="InterPro" id="IPR050498">
    <property type="entry name" value="Ycf3"/>
</dbReference>
<evidence type="ECO:0000256" key="6">
    <source>
        <dbReference type="ARBA" id="ARBA00023139"/>
    </source>
</evidence>
<feature type="repeat" description="TPR" evidence="9">
    <location>
        <begin position="110"/>
        <end position="143"/>
    </location>
</feature>
<comment type="subcellular location">
    <subcellularLocation>
        <location evidence="8">Cell membrane</location>
    </subcellularLocation>
</comment>
<dbReference type="PROSITE" id="PS51257">
    <property type="entry name" value="PROKAR_LIPOPROTEIN"/>
    <property type="match status" value="1"/>
</dbReference>
<keyword evidence="1 8" id="KW-1003">Cell membrane</keyword>
<dbReference type="PROSITE" id="PS50005">
    <property type="entry name" value="TPR"/>
    <property type="match status" value="1"/>
</dbReference>
<evidence type="ECO:0000256" key="8">
    <source>
        <dbReference type="PIRNR" id="PIRNR004654"/>
    </source>
</evidence>
<evidence type="ECO:0000256" key="4">
    <source>
        <dbReference type="ARBA" id="ARBA00022803"/>
    </source>
</evidence>
<dbReference type="NCBIfam" id="NF008391">
    <property type="entry name" value="PRK11189.1"/>
    <property type="match status" value="1"/>
</dbReference>
<evidence type="ECO:0000256" key="10">
    <source>
        <dbReference type="SAM" id="SignalP"/>
    </source>
</evidence>
<protein>
    <recommendedName>
        <fullName evidence="8">Lipoprotein NlpI</fullName>
    </recommendedName>
</protein>
<evidence type="ECO:0000313" key="12">
    <source>
        <dbReference type="Proteomes" id="UP001333710"/>
    </source>
</evidence>
<evidence type="ECO:0000256" key="7">
    <source>
        <dbReference type="ARBA" id="ARBA00023288"/>
    </source>
</evidence>
<feature type="signal peptide" evidence="10">
    <location>
        <begin position="1"/>
        <end position="25"/>
    </location>
</feature>
<dbReference type="PIRSF" id="PIRSF004654">
    <property type="entry name" value="NlpI"/>
    <property type="match status" value="1"/>
</dbReference>
<name>A0AA48HIY3_9ALTE</name>
<dbReference type="InterPro" id="IPR011990">
    <property type="entry name" value="TPR-like_helical_dom_sf"/>
</dbReference>
<dbReference type="Gene3D" id="1.25.40.10">
    <property type="entry name" value="Tetratricopeptide repeat domain"/>
    <property type="match status" value="1"/>
</dbReference>
<keyword evidence="5 8" id="KW-0472">Membrane</keyword>
<keyword evidence="7 11" id="KW-0449">Lipoprotein</keyword>
<keyword evidence="2 10" id="KW-0732">Signal</keyword>
<dbReference type="Proteomes" id="UP001333710">
    <property type="component" value="Chromosome"/>
</dbReference>
<dbReference type="GO" id="GO:0005886">
    <property type="term" value="C:plasma membrane"/>
    <property type="evidence" value="ECO:0007669"/>
    <property type="project" value="UniProtKB-SubCell"/>
</dbReference>
<evidence type="ECO:0000256" key="1">
    <source>
        <dbReference type="ARBA" id="ARBA00022475"/>
    </source>
</evidence>
<comment type="subunit">
    <text evidence="8">Homodimer.</text>
</comment>
<keyword evidence="4 9" id="KW-0802">TPR repeat</keyword>
<dbReference type="RefSeq" id="WP_338293264.1">
    <property type="nucleotide sequence ID" value="NZ_AP027272.1"/>
</dbReference>